<keyword evidence="2" id="KW-1185">Reference proteome</keyword>
<dbReference type="OrthoDB" id="2271016at2759"/>
<evidence type="ECO:0000313" key="1">
    <source>
        <dbReference type="EMBL" id="KAF7720791.1"/>
    </source>
</evidence>
<sequence length="413" mass="47258">MLPVNCLLYTDDVALVGTSDDIDRLLVGVEIHSCLLGYQWNLTKCEILNAPPDHTFMLYGNQLPTCRTFRYLGIPFSQSGIDANLLIRHANNKAVNVMHSLKGCGVHMYGFGIAHALRAYKIFVRPILEYGLAILHLTKRGIEEAERSQRRCLRLCLCRNPSSPVGVLHLASLAALPSVYGRSLILQAKFLYRAETLPDDTLLKCMIPQLQARRSEATWVKLRRNVLWKEVRKLRDRPDPPKYPLKEAIRLFCQREIDALLSIKDPPVTLMRGLRRPVWDPVLLLPCTSKERHRLVKWRIAWLPPSPSVACQCGCPRGNRDHFLDCPLTKTAMENLMRVTYPFPPPAMHPVDYALNLLPRKIPSTYGPWIVMWQRLHIVLRKIDQATSDKTFDPEPPPSALLIAAFNRHRRHN</sequence>
<comment type="caution">
    <text evidence="1">The sequence shown here is derived from an EMBL/GenBank/DDBJ whole genome shotgun (WGS) entry which is preliminary data.</text>
</comment>
<dbReference type="EMBL" id="JABAYA010000365">
    <property type="protein sequence ID" value="KAF7720791.1"/>
    <property type="molecule type" value="Genomic_DNA"/>
</dbReference>
<accession>A0A8H7EJW5</accession>
<protein>
    <recommendedName>
        <fullName evidence="3">Reverse transcriptase domain-containing protein</fullName>
    </recommendedName>
</protein>
<evidence type="ECO:0008006" key="3">
    <source>
        <dbReference type="Google" id="ProtNLM"/>
    </source>
</evidence>
<proteinExistence type="predicted"/>
<name>A0A8H7EJW5_9FUNG</name>
<dbReference type="AlphaFoldDB" id="A0A8H7EJW5"/>
<gene>
    <name evidence="1" type="ORF">EC973_006074</name>
</gene>
<evidence type="ECO:0000313" key="2">
    <source>
        <dbReference type="Proteomes" id="UP000605846"/>
    </source>
</evidence>
<organism evidence="1 2">
    <name type="scientific">Apophysomyces ossiformis</name>
    <dbReference type="NCBI Taxonomy" id="679940"/>
    <lineage>
        <taxon>Eukaryota</taxon>
        <taxon>Fungi</taxon>
        <taxon>Fungi incertae sedis</taxon>
        <taxon>Mucoromycota</taxon>
        <taxon>Mucoromycotina</taxon>
        <taxon>Mucoromycetes</taxon>
        <taxon>Mucorales</taxon>
        <taxon>Mucorineae</taxon>
        <taxon>Mucoraceae</taxon>
        <taxon>Apophysomyces</taxon>
    </lineage>
</organism>
<dbReference type="Proteomes" id="UP000605846">
    <property type="component" value="Unassembled WGS sequence"/>
</dbReference>
<reference evidence="1" key="1">
    <citation type="submission" date="2020-01" db="EMBL/GenBank/DDBJ databases">
        <title>Genome Sequencing of Three Apophysomyces-Like Fungal Strains Confirms a Novel Fungal Genus in the Mucoromycota with divergent Burkholderia-like Endosymbiotic Bacteria.</title>
        <authorList>
            <person name="Stajich J.E."/>
            <person name="Macias A.M."/>
            <person name="Carter-House D."/>
            <person name="Lovett B."/>
            <person name="Kasson L.R."/>
            <person name="Berry K."/>
            <person name="Grigoriev I."/>
            <person name="Chang Y."/>
            <person name="Spatafora J."/>
            <person name="Kasson M.T."/>
        </authorList>
    </citation>
    <scope>NUCLEOTIDE SEQUENCE</scope>
    <source>
        <strain evidence="1">NRRL A-21654</strain>
    </source>
</reference>